<keyword evidence="4" id="KW-0722">Serine protease inhibitor</keyword>
<evidence type="ECO:0000313" key="15">
    <source>
        <dbReference type="Proteomes" id="UP000285301"/>
    </source>
</evidence>
<dbReference type="Gene3D" id="2.20.130.20">
    <property type="match status" value="1"/>
</dbReference>
<dbReference type="PANTHER" id="PTHR11412">
    <property type="entry name" value="MACROGLOBULIN / COMPLEMENT"/>
    <property type="match status" value="1"/>
</dbReference>
<keyword evidence="15" id="KW-1185">Reference proteome</keyword>
<dbReference type="FunFam" id="2.60.40.1930:FF:000001">
    <property type="entry name" value="CD109 isoform 3"/>
    <property type="match status" value="1"/>
</dbReference>
<dbReference type="InterPro" id="IPR047565">
    <property type="entry name" value="Alpha-macroglob_thiol-ester_cl"/>
</dbReference>
<evidence type="ECO:0000256" key="10">
    <source>
        <dbReference type="ARBA" id="ARBA00078071"/>
    </source>
</evidence>
<dbReference type="SUPFAM" id="SSF49410">
    <property type="entry name" value="Alpha-macroglobulin receptor domain"/>
    <property type="match status" value="1"/>
</dbReference>
<dbReference type="FunFam" id="1.50.10.20:FF:000001">
    <property type="entry name" value="CD109 isoform 1"/>
    <property type="match status" value="1"/>
</dbReference>
<feature type="domain" description="Alpha-2-macroglobulin bait region" evidence="11">
    <location>
        <begin position="493"/>
        <end position="630"/>
    </location>
</feature>
<dbReference type="Pfam" id="PF17791">
    <property type="entry name" value="MG3"/>
    <property type="match status" value="1"/>
</dbReference>
<comment type="similarity">
    <text evidence="1">Belongs to the protease inhibitor I39 (alpha-2-macroglobulin) family.</text>
</comment>
<evidence type="ECO:0000256" key="4">
    <source>
        <dbReference type="ARBA" id="ARBA00022900"/>
    </source>
</evidence>
<keyword evidence="6" id="KW-1015">Disulfide bond</keyword>
<evidence type="ECO:0000259" key="12">
    <source>
        <dbReference type="SMART" id="SM01360"/>
    </source>
</evidence>
<evidence type="ECO:0000256" key="5">
    <source>
        <dbReference type="ARBA" id="ARBA00022966"/>
    </source>
</evidence>
<dbReference type="InterPro" id="IPR011625">
    <property type="entry name" value="A2M_N_BRD"/>
</dbReference>
<dbReference type="Pfam" id="PF07677">
    <property type="entry name" value="A2M_recep"/>
    <property type="match status" value="1"/>
</dbReference>
<proteinExistence type="inferred from homology"/>
<evidence type="ECO:0000259" key="11">
    <source>
        <dbReference type="SMART" id="SM01359"/>
    </source>
</evidence>
<dbReference type="InterPro" id="IPR014756">
    <property type="entry name" value="Ig_E-set"/>
</dbReference>
<feature type="domain" description="Alpha-macroglobulin receptor-binding" evidence="13">
    <location>
        <begin position="1396"/>
        <end position="1486"/>
    </location>
</feature>
<dbReference type="Gene3D" id="6.20.50.160">
    <property type="match status" value="1"/>
</dbReference>
<dbReference type="Pfam" id="PF07703">
    <property type="entry name" value="A2M_BRD"/>
    <property type="match status" value="1"/>
</dbReference>
<evidence type="ECO:0000259" key="13">
    <source>
        <dbReference type="SMART" id="SM01361"/>
    </source>
</evidence>
<dbReference type="SMART" id="SM01359">
    <property type="entry name" value="A2M_N_2"/>
    <property type="match status" value="1"/>
</dbReference>
<sequence>MSHTQRPSRQRSPNAIQNTLLRPVLNVDVEYLRSAKGIINQLQIVCGIISFIIILASCHNYYDPWMQRAVGGFAFGKSEAANPFETRKATYTVIAPAKLRPNSDYHVSVSVHHVDSPVDVDILISGADKSTANDNSVSKKWGPGNYKLTVVGSGGLSFRNETRISFEQKSYSVFIQTDKAIYKPGQTVKFRAVIVNPSLIPTVTGAVDAYILDSKGNRVRQWNRIFSSRGVISQEFQLSNNTLLGDWTIVVDVLDQKFKKSFTIAEYVLPTFDVEVILPSYATYNNSDVVVRVKTAYTYGKPVKGEVTLTVQPRVRYSAVTVRPLEQYQYKSQIDGTLDIPVNVVRDLNLKTDFFEREIEFFALVKESLTGKTYNKTSILKMFSNDIKVELIKTSKTFKRGLKYTILLKVAYQDDVPVEDNGPPLTLKYGYSFSEEKQTNVVEIVPSKGMVSVDVYPPKDEEIYVLGMHAYYRGQLHPLESVEAAQSPSNNFIQVILPERQEAIVGQEITLFVNATENLHRLVYEVMGRGDIVLARTVSVPHTKTYEITFTVTHAMAPKARVIVYYVREENQEIIADAVNFDVEGIFRTPVSIRTSVNQTRPGSLVDVRVKTNPNAFVAVLGLDQSILLLKSGNDITQKDVIDELETYDGGKTNKIPQWYGRRKKRSFWWPGSTSAGEVFEDSGVVIISNGLVYYSFPLHYRMNFMPYDDMVPLSAGPSMLKSGFAVKMPFTAKMTNKADKMSQTNAVQLRKNFPETWLWTTAESGTRKVDLLSAAVAQGRDGFATISSVVPDTITSWIISAFAMDSVYGLGVAPSPSKVTVFRPFFVKMNLPHSIIRGETIAIQVVVFNYFDKEVEAEVVLENNGDFNFTVASNEIDGVSEEGAKRKYITVPAQDGACATFLITTNKIGYIVLEAKAATSKAGDGERRLLLVKAEGQKQHLNKAVLIDLQTRGSQNFKRKIQISIPPNAIAGSEQLSISAIGDVLGPSLNNIDDLLRLPYGCGEQNMLNFVPNIVILDYLTGAKKLTTSLREKALNHMQIGYQQEMTYRRNDGSFSAFGNNDKNGSTWLTAFVLKSFQQAKAYLDIDQKVIDACIHWLLARHKNDGSFSEPGEVSYKAMQGGSSSAPATLTAYVMIALFQNRSIVRDKYTSQIQKTEQYLIRELRNSKSHYATALIAYALHAMDSPSSESAFEKLMTFAKRENDYMWWSGSLEMLEPVDKQSSNFFLPKSTEVEATAYALLTLVHRSDIENAIPVMRWLISQQNSNGGFSSTQDTVIALQALGQLASRISTKTIEIDVKFKFGESNERQRDVRIDSRNAMVLQRYEFPSSKKIPPYIEIEASGFGTAVAQVSWSYNLAVTGEEPSFFLNPLLGQRSTENFLQLNVCAYYRAGNETNMAVMEVELPSGFTADVDAIQSIRSQAKGVKRVESTNDDTNVVIYFDRVTRDELCLTVPAHRNYKIANNKAVPVTLYDYYNRAQFARLFYEPLPSKTCDICEKEDCVNCNQITDQSGKTSKQNGDSGNSSSCLSIRWFTLIILQLIAFNLVKFLLQ</sequence>
<keyword evidence="2" id="KW-0646">Protease inhibitor</keyword>
<dbReference type="Pfam" id="PF07678">
    <property type="entry name" value="TED_complement"/>
    <property type="match status" value="1"/>
</dbReference>
<dbReference type="InterPro" id="IPR011626">
    <property type="entry name" value="Alpha-macroglobulin_TED"/>
</dbReference>
<evidence type="ECO:0000256" key="7">
    <source>
        <dbReference type="ARBA" id="ARBA00023180"/>
    </source>
</evidence>
<dbReference type="Gene3D" id="2.60.40.1930">
    <property type="match status" value="2"/>
</dbReference>
<dbReference type="EMBL" id="NCKU01001785">
    <property type="protein sequence ID" value="RWS11264.1"/>
    <property type="molecule type" value="Genomic_DNA"/>
</dbReference>
<dbReference type="CDD" id="cd02897">
    <property type="entry name" value="A2M_2"/>
    <property type="match status" value="1"/>
</dbReference>
<dbReference type="SMART" id="SM01360">
    <property type="entry name" value="A2M"/>
    <property type="match status" value="1"/>
</dbReference>
<dbReference type="SUPFAM" id="SSF81296">
    <property type="entry name" value="E set domains"/>
    <property type="match status" value="1"/>
</dbReference>
<organism evidence="14 15">
    <name type="scientific">Dinothrombium tinctorium</name>
    <dbReference type="NCBI Taxonomy" id="1965070"/>
    <lineage>
        <taxon>Eukaryota</taxon>
        <taxon>Metazoa</taxon>
        <taxon>Ecdysozoa</taxon>
        <taxon>Arthropoda</taxon>
        <taxon>Chelicerata</taxon>
        <taxon>Arachnida</taxon>
        <taxon>Acari</taxon>
        <taxon>Acariformes</taxon>
        <taxon>Trombidiformes</taxon>
        <taxon>Prostigmata</taxon>
        <taxon>Anystina</taxon>
        <taxon>Parasitengona</taxon>
        <taxon>Trombidioidea</taxon>
        <taxon>Trombidiidae</taxon>
        <taxon>Dinothrombium</taxon>
    </lineage>
</organism>
<comment type="subunit">
    <text evidence="9">Heterodimer of a TEP1-N chain and an TEP1-C chain non-covalently linked. Forms a complex composed of TEP1-N and TEP1-C heterodimer, LRIM1 and APL1C; the interaction stabilizes TEP1-N and TEP1-C heterodimer, prevents its binding to tissues while circulating in the hemolymph and protects the thioester bond from hydrolysis. Mature TEP1 and to a lesser extent full-length TEP1 interact with SPCLIP1; the interaction is induced by microbial infection.</text>
</comment>
<dbReference type="Gene3D" id="2.60.40.1940">
    <property type="match status" value="1"/>
</dbReference>
<dbReference type="InterPro" id="IPR041813">
    <property type="entry name" value="A2M_TED"/>
</dbReference>
<dbReference type="InterPro" id="IPR036595">
    <property type="entry name" value="A-macroglobulin_rcpt-bd_sf"/>
</dbReference>
<dbReference type="InterPro" id="IPR019742">
    <property type="entry name" value="MacrogloblnA2_CS"/>
</dbReference>
<dbReference type="Pfam" id="PF01835">
    <property type="entry name" value="MG2"/>
    <property type="match status" value="1"/>
</dbReference>
<dbReference type="Gene3D" id="1.50.10.20">
    <property type="match status" value="1"/>
</dbReference>
<feature type="domain" description="Alpha-2-macroglobulin" evidence="12">
    <location>
        <begin position="757"/>
        <end position="862"/>
    </location>
</feature>
<dbReference type="InterPro" id="IPR050473">
    <property type="entry name" value="A2M/Complement_sys"/>
</dbReference>
<dbReference type="Gene3D" id="2.60.40.690">
    <property type="entry name" value="Alpha-macroglobulin, receptor-binding domain"/>
    <property type="match status" value="1"/>
</dbReference>
<dbReference type="InterPro" id="IPR009048">
    <property type="entry name" value="A-macroglobulin_rcpt-bd"/>
</dbReference>
<dbReference type="SUPFAM" id="SSF48239">
    <property type="entry name" value="Terpenoid cyclases/Protein prenyltransferases"/>
    <property type="match status" value="1"/>
</dbReference>
<dbReference type="SMART" id="SM01419">
    <property type="entry name" value="Thiol-ester_cl"/>
    <property type="match status" value="1"/>
</dbReference>
<protein>
    <recommendedName>
        <fullName evidence="10">TEP1-F</fullName>
    </recommendedName>
</protein>
<keyword evidence="5" id="KW-0882">Thioester bond</keyword>
<evidence type="ECO:0000256" key="1">
    <source>
        <dbReference type="ARBA" id="ARBA00010952"/>
    </source>
</evidence>
<evidence type="ECO:0000256" key="6">
    <source>
        <dbReference type="ARBA" id="ARBA00023157"/>
    </source>
</evidence>
<dbReference type="GO" id="GO:0004867">
    <property type="term" value="F:serine-type endopeptidase inhibitor activity"/>
    <property type="evidence" value="ECO:0007669"/>
    <property type="project" value="UniProtKB-KW"/>
</dbReference>
<dbReference type="SMART" id="SM01361">
    <property type="entry name" value="A2M_recep"/>
    <property type="match status" value="1"/>
</dbReference>
<dbReference type="STRING" id="1965070.A0A443R7M0"/>
<evidence type="ECO:0000256" key="9">
    <source>
        <dbReference type="ARBA" id="ARBA00063781"/>
    </source>
</evidence>
<evidence type="ECO:0000256" key="2">
    <source>
        <dbReference type="ARBA" id="ARBA00022690"/>
    </source>
</evidence>
<dbReference type="InterPro" id="IPR013783">
    <property type="entry name" value="Ig-like_fold"/>
</dbReference>
<dbReference type="InterPro" id="IPR001599">
    <property type="entry name" value="Macroglobln_a2"/>
</dbReference>
<comment type="function">
    <text evidence="8">Binds covalently through a thioester bond to the pathogen surface resulting in pathogen clearance.</text>
</comment>
<keyword evidence="7" id="KW-0325">Glycoprotein</keyword>
<dbReference type="InterPro" id="IPR041555">
    <property type="entry name" value="MG3"/>
</dbReference>
<reference evidence="14 15" key="1">
    <citation type="journal article" date="2018" name="Gigascience">
        <title>Genomes of trombidid mites reveal novel predicted allergens and laterally-transferred genes associated with secondary metabolism.</title>
        <authorList>
            <person name="Dong X."/>
            <person name="Chaisiri K."/>
            <person name="Xia D."/>
            <person name="Armstrong S.D."/>
            <person name="Fang Y."/>
            <person name="Donnelly M.J."/>
            <person name="Kadowaki T."/>
            <person name="McGarry J.W."/>
            <person name="Darby A.C."/>
            <person name="Makepeace B.L."/>
        </authorList>
    </citation>
    <scope>NUCLEOTIDE SEQUENCE [LARGE SCALE GENOMIC DNA]</scope>
    <source>
        <strain evidence="14">UoL-WK</strain>
    </source>
</reference>
<dbReference type="PANTHER" id="PTHR11412:SF136">
    <property type="entry name" value="CD109 ANTIGEN"/>
    <property type="match status" value="1"/>
</dbReference>
<gene>
    <name evidence="14" type="ORF">B4U79_05520</name>
</gene>
<accession>A0A443R7M0</accession>
<dbReference type="InterPro" id="IPR008930">
    <property type="entry name" value="Terpenoid_cyclase/PrenylTrfase"/>
</dbReference>
<keyword evidence="3" id="KW-0732">Signal</keyword>
<dbReference type="PROSITE" id="PS00477">
    <property type="entry name" value="ALPHA_2_MACROGLOBULIN"/>
    <property type="match status" value="1"/>
</dbReference>
<dbReference type="InterPro" id="IPR002890">
    <property type="entry name" value="MG2"/>
</dbReference>
<dbReference type="Gene3D" id="2.60.120.1540">
    <property type="match status" value="1"/>
</dbReference>
<dbReference type="Gene3D" id="2.60.40.10">
    <property type="entry name" value="Immunoglobulins"/>
    <property type="match status" value="2"/>
</dbReference>
<evidence type="ECO:0000256" key="8">
    <source>
        <dbReference type="ARBA" id="ARBA00057615"/>
    </source>
</evidence>
<dbReference type="GO" id="GO:0005615">
    <property type="term" value="C:extracellular space"/>
    <property type="evidence" value="ECO:0007669"/>
    <property type="project" value="InterPro"/>
</dbReference>
<dbReference type="Proteomes" id="UP000285301">
    <property type="component" value="Unassembled WGS sequence"/>
</dbReference>
<dbReference type="Pfam" id="PF00207">
    <property type="entry name" value="A2M"/>
    <property type="match status" value="1"/>
</dbReference>
<dbReference type="Gene3D" id="2.60.40.2950">
    <property type="match status" value="1"/>
</dbReference>
<name>A0A443R7M0_9ACAR</name>
<comment type="caution">
    <text evidence="14">The sequence shown here is derived from an EMBL/GenBank/DDBJ whole genome shotgun (WGS) entry which is preliminary data.</text>
</comment>
<evidence type="ECO:0000313" key="14">
    <source>
        <dbReference type="EMBL" id="RWS11264.1"/>
    </source>
</evidence>
<evidence type="ECO:0000256" key="3">
    <source>
        <dbReference type="ARBA" id="ARBA00022729"/>
    </source>
</evidence>
<dbReference type="OrthoDB" id="6510601at2759"/>